<dbReference type="EMBL" id="JACCAT010000001">
    <property type="protein sequence ID" value="NYH12192.1"/>
    <property type="molecule type" value="Genomic_DNA"/>
</dbReference>
<reference evidence="2 3" key="1">
    <citation type="submission" date="2020-07" db="EMBL/GenBank/DDBJ databases">
        <title>Exploring microbial biodiversity for novel pathways involved in the catabolism of aromatic compounds derived from lignin.</title>
        <authorList>
            <person name="Elkins J."/>
        </authorList>
    </citation>
    <scope>NUCLEOTIDE SEQUENCE [LARGE SCALE GENOMIC DNA]</scope>
    <source>
        <strain evidence="2 3">VanB</strain>
    </source>
</reference>
<dbReference type="InterPro" id="IPR014571">
    <property type="entry name" value="UCP032620"/>
</dbReference>
<evidence type="ECO:0000313" key="2">
    <source>
        <dbReference type="EMBL" id="NYH12192.1"/>
    </source>
</evidence>
<sequence length="297" mass="34380">MVTKRTTQQIAPTPLPLKLIQPRDEAKNRLGERIEKGLELKQRKVDTRETYDILLKDYQKWDAFNKELLKQLFNTDELAKEYSHYGVAAMIMREPSLGEKIADAFKKFDTKIHRIDSIIERIELIPIDEKLVFDASKENNITNEKQPRTKKVFVVHGRDEVAKTSLEVFLHEIDLEPVVLHRQADEGLTIIEKFEKHSDVGYVFILLTPDEVAYLASDEEKPDSERMKEYRARPNVIFEFGYFIGKFGRSRVCCLYTGNVSLPSDVNGIIYKKFDRSIEEVAYSIIKDLKASGYAIS</sequence>
<evidence type="ECO:0000313" key="3">
    <source>
        <dbReference type="Proteomes" id="UP000553035"/>
    </source>
</evidence>
<comment type="caution">
    <text evidence="2">The sequence shown here is derived from an EMBL/GenBank/DDBJ whole genome shotgun (WGS) entry which is preliminary data.</text>
</comment>
<name>A0A7Y9W0T3_9PSED</name>
<dbReference type="RefSeq" id="WP_179695219.1">
    <property type="nucleotide sequence ID" value="NZ_JACCAT010000001.1"/>
</dbReference>
<dbReference type="GO" id="GO:0050135">
    <property type="term" value="F:NADP+ nucleosidase activity"/>
    <property type="evidence" value="ECO:0007669"/>
    <property type="project" value="InterPro"/>
</dbReference>
<dbReference type="PIRSF" id="PIRSF032620">
    <property type="entry name" value="UCP032620"/>
    <property type="match status" value="1"/>
</dbReference>
<evidence type="ECO:0000259" key="1">
    <source>
        <dbReference type="Pfam" id="PF10137"/>
    </source>
</evidence>
<gene>
    <name evidence="2" type="ORF">GGI52_005235</name>
</gene>
<protein>
    <submittedName>
        <fullName evidence="2">Putative nucleotide-binding protein</fullName>
    </submittedName>
</protein>
<dbReference type="AlphaFoldDB" id="A0A7Y9W0T3"/>
<proteinExistence type="predicted"/>
<dbReference type="Proteomes" id="UP000553035">
    <property type="component" value="Unassembled WGS sequence"/>
</dbReference>
<dbReference type="Pfam" id="PF10137">
    <property type="entry name" value="CAP12-PCTIR_TIR"/>
    <property type="match status" value="1"/>
</dbReference>
<organism evidence="2 3">
    <name type="scientific">Pseudomonas moraviensis</name>
    <dbReference type="NCBI Taxonomy" id="321662"/>
    <lineage>
        <taxon>Bacteria</taxon>
        <taxon>Pseudomonadati</taxon>
        <taxon>Pseudomonadota</taxon>
        <taxon>Gammaproteobacteria</taxon>
        <taxon>Pseudomonadales</taxon>
        <taxon>Pseudomonadaceae</taxon>
        <taxon>Pseudomonas</taxon>
    </lineage>
</organism>
<dbReference type="InterPro" id="IPR019302">
    <property type="entry name" value="CAP12/PCTIR_TIR_dom"/>
</dbReference>
<feature type="domain" description="CD-NTase-associated protein 12/Pycsar effector protein TIR" evidence="1">
    <location>
        <begin position="151"/>
        <end position="275"/>
    </location>
</feature>
<accession>A0A7Y9W0T3</accession>